<dbReference type="Proteomes" id="UP000677054">
    <property type="component" value="Unassembled WGS sequence"/>
</dbReference>
<feature type="compositionally biased region" description="Low complexity" evidence="1">
    <location>
        <begin position="577"/>
        <end position="591"/>
    </location>
</feature>
<feature type="compositionally biased region" description="Basic and acidic residues" evidence="1">
    <location>
        <begin position="194"/>
        <end position="220"/>
    </location>
</feature>
<feature type="region of interest" description="Disordered" evidence="1">
    <location>
        <begin position="377"/>
        <end position="461"/>
    </location>
</feature>
<feature type="compositionally biased region" description="Polar residues" evidence="1">
    <location>
        <begin position="1"/>
        <end position="10"/>
    </location>
</feature>
<accession>A0A7R8XET5</accession>
<feature type="compositionally biased region" description="Polar residues" evidence="1">
    <location>
        <begin position="842"/>
        <end position="851"/>
    </location>
</feature>
<feature type="compositionally biased region" description="Polar residues" evidence="1">
    <location>
        <begin position="989"/>
        <end position="1001"/>
    </location>
</feature>
<dbReference type="EMBL" id="CAJPEV010000994">
    <property type="protein sequence ID" value="CAG0889996.1"/>
    <property type="molecule type" value="Genomic_DNA"/>
</dbReference>
<feature type="region of interest" description="Disordered" evidence="1">
    <location>
        <begin position="540"/>
        <end position="591"/>
    </location>
</feature>
<gene>
    <name evidence="2" type="ORF">DSTB1V02_LOCUS5798</name>
</gene>
<name>A0A7R8XET5_9CRUS</name>
<feature type="compositionally biased region" description="Basic and acidic residues" evidence="1">
    <location>
        <begin position="1225"/>
        <end position="1234"/>
    </location>
</feature>
<feature type="region of interest" description="Disordered" evidence="1">
    <location>
        <begin position="234"/>
        <end position="254"/>
    </location>
</feature>
<feature type="region of interest" description="Disordered" evidence="1">
    <location>
        <begin position="629"/>
        <end position="675"/>
    </location>
</feature>
<feature type="region of interest" description="Disordered" evidence="1">
    <location>
        <begin position="840"/>
        <end position="1089"/>
    </location>
</feature>
<feature type="compositionally biased region" description="Basic residues" evidence="1">
    <location>
        <begin position="647"/>
        <end position="662"/>
    </location>
</feature>
<organism evidence="2">
    <name type="scientific">Darwinula stevensoni</name>
    <dbReference type="NCBI Taxonomy" id="69355"/>
    <lineage>
        <taxon>Eukaryota</taxon>
        <taxon>Metazoa</taxon>
        <taxon>Ecdysozoa</taxon>
        <taxon>Arthropoda</taxon>
        <taxon>Crustacea</taxon>
        <taxon>Oligostraca</taxon>
        <taxon>Ostracoda</taxon>
        <taxon>Podocopa</taxon>
        <taxon>Podocopida</taxon>
        <taxon>Darwinulocopina</taxon>
        <taxon>Darwinuloidea</taxon>
        <taxon>Darwinulidae</taxon>
        <taxon>Darwinula</taxon>
    </lineage>
</organism>
<feature type="compositionally biased region" description="Polar residues" evidence="1">
    <location>
        <begin position="1013"/>
        <end position="1028"/>
    </location>
</feature>
<dbReference type="Gene3D" id="2.60.120.10">
    <property type="entry name" value="Jelly Rolls"/>
    <property type="match status" value="1"/>
</dbReference>
<feature type="region of interest" description="Disordered" evidence="1">
    <location>
        <begin position="1197"/>
        <end position="1234"/>
    </location>
</feature>
<feature type="compositionally biased region" description="Low complexity" evidence="1">
    <location>
        <begin position="550"/>
        <end position="564"/>
    </location>
</feature>
<feature type="compositionally biased region" description="Polar residues" evidence="1">
    <location>
        <begin position="439"/>
        <end position="461"/>
    </location>
</feature>
<feature type="compositionally biased region" description="Basic and acidic residues" evidence="1">
    <location>
        <begin position="938"/>
        <end position="952"/>
    </location>
</feature>
<feature type="compositionally biased region" description="Polar residues" evidence="1">
    <location>
        <begin position="76"/>
        <end position="89"/>
    </location>
</feature>
<feature type="compositionally biased region" description="Basic and acidic residues" evidence="1">
    <location>
        <begin position="385"/>
        <end position="398"/>
    </location>
</feature>
<evidence type="ECO:0000256" key="1">
    <source>
        <dbReference type="SAM" id="MobiDB-lite"/>
    </source>
</evidence>
<feature type="region of interest" description="Disordered" evidence="1">
    <location>
        <begin position="165"/>
        <end position="220"/>
    </location>
</feature>
<dbReference type="SUPFAM" id="SSF51182">
    <property type="entry name" value="RmlC-like cupins"/>
    <property type="match status" value="1"/>
</dbReference>
<dbReference type="InterPro" id="IPR011051">
    <property type="entry name" value="RmlC_Cupin_sf"/>
</dbReference>
<feature type="compositionally biased region" description="Basic and acidic residues" evidence="1">
    <location>
        <begin position="119"/>
        <end position="128"/>
    </location>
</feature>
<proteinExistence type="predicted"/>
<feature type="region of interest" description="Disordered" evidence="1">
    <location>
        <begin position="1"/>
        <end position="42"/>
    </location>
</feature>
<dbReference type="EMBL" id="LR900511">
    <property type="protein sequence ID" value="CAD7245932.1"/>
    <property type="molecule type" value="Genomic_DNA"/>
</dbReference>
<feature type="compositionally biased region" description="Acidic residues" evidence="1">
    <location>
        <begin position="423"/>
        <end position="433"/>
    </location>
</feature>
<evidence type="ECO:0000313" key="2">
    <source>
        <dbReference type="EMBL" id="CAD7245932.1"/>
    </source>
</evidence>
<feature type="region of interest" description="Disordered" evidence="1">
    <location>
        <begin position="783"/>
        <end position="814"/>
    </location>
</feature>
<reference evidence="2" key="1">
    <citation type="submission" date="2020-11" db="EMBL/GenBank/DDBJ databases">
        <authorList>
            <person name="Tran Van P."/>
        </authorList>
    </citation>
    <scope>NUCLEOTIDE SEQUENCE</scope>
</reference>
<feature type="compositionally biased region" description="Polar residues" evidence="1">
    <location>
        <begin position="902"/>
        <end position="912"/>
    </location>
</feature>
<keyword evidence="3" id="KW-1185">Reference proteome</keyword>
<feature type="compositionally biased region" description="Basic and acidic residues" evidence="1">
    <location>
        <begin position="410"/>
        <end position="420"/>
    </location>
</feature>
<sequence length="1362" mass="151617">MLSSKNSVQRVATRRAFEAAHRKPKTKFSQNEQEEMRRKTQMYSEKYRADRVAGKRIAYEDSSIMIDTSSASYLADEQSSTSSDQSKTFCDSPHPDQVVKETLQKLPRKLGGRNILKNLAKEPRKPVDSKSPLPVPIPTPSACVVSPPPFCILLLVLFKALNKEGPSASATSTGKTDEKESEASNGQTQTILEPDAKSDRSEKENREVMRHRTWREKSRADRRSIPIINGIIPPEEVPLAQEESAERAEASVPKDIPEEEVEPVVQEITMGVRDATTAMSLHVSHLTPSLYQNSQVSSVSPEMRRTPMGENPLPLANQTVGILPSIQEHTYEPHSASVTLGSQLLDPSQLQAFIASSIQDVLQREFQKFLTVQTELPGVSSSRKRSMDARESKERSPAKDLTQSSPKRLKPSDSIHEKTTSVEADDEESSDEDLLPKQPSLSNKSSDGTRSSHMCQDTQQISLERTTVADVSMKHRDMSSVKQTKTVSESLTGKCKQHFSTAKEITLCYEDDTDETGYAHLGDAGGDSSCLNHDSFISPAAQSQHKTTKKSFSQSAKTSSSHSVSRNKSGTTRKSHSSSQYDSSFRARSSSRVSLEADASLRCGQEKHGNHDIGSDVCETDLSEMQTSGYSLRRRSLSVNQKESPKKVKSPRCKSGKRKSSKKSTAIVPTTRRSLQYEQQVEADGDENSLEDMQTGLPSCSTSATPQPCNFTVVLGIDDFPLSTPKRSARTKRVHASFFAQSALGGKISKRGTGLIQTHQDSPVTSRTVSSLALSLDTSDFASVTNRTEEDTQDGNSTDCTSKEGTMRSNSRSLRSLQSINYTNMFSPFTGKVKERAEKRQNGTLKSQGTKQARAVPVSSSRRGRKAQESQTKRRKPRSPSQSHYTSKKKTPPGEKERTCPPSETSRSTFYSRYTGEDSGLDIATISNRFSASQTSRSAEDSAKGKTRKGNDSQKSQTKKTEKREKKKASPSLQKSSKKRTIQGERSADSPNEGSRSTLCGPSSGGDLDLNHVTISNRFSTSLTSSLPSHAPDGTHARTSRKSNSRVLTPSRSMEGSSLDDDEDETYQPGESTLSEDGTLSGFHESEDMEVEDSLATSLARRRASSRCFNADDDIDLSEYPQVVRDCFKREGRYQRLKFDQDRLFRLGYRADIRFVGTKSILKLTKLHRSQRFQEFIEFDRDNLYYHSWKYMKEERKKRSAAKKSQQGQRRSSKKPTETEPSVGPDRREPKEGDPYVINYFRPLDGVVFSHFFINPGCSKPPRPIRPGNTVIGIVEVGIVEVTMNNDMPRTLHPNDVVIMKHGTEYSLKNVGESQAVLLMGTMDFREMMKSFMRDVGIKEIRKMLQDVQAEEEDCYFPGRDE</sequence>
<feature type="region of interest" description="Disordered" evidence="1">
    <location>
        <begin position="110"/>
        <end position="134"/>
    </location>
</feature>
<feature type="compositionally biased region" description="Polar residues" evidence="1">
    <location>
        <begin position="1045"/>
        <end position="1056"/>
    </location>
</feature>
<feature type="compositionally biased region" description="Polar residues" evidence="1">
    <location>
        <begin position="925"/>
        <end position="937"/>
    </location>
</feature>
<dbReference type="InterPro" id="IPR014710">
    <property type="entry name" value="RmlC-like_jellyroll"/>
</dbReference>
<protein>
    <submittedName>
        <fullName evidence="2">Uncharacterized protein</fullName>
    </submittedName>
</protein>
<evidence type="ECO:0000313" key="3">
    <source>
        <dbReference type="Proteomes" id="UP000677054"/>
    </source>
</evidence>
<feature type="region of interest" description="Disordered" evidence="1">
    <location>
        <begin position="76"/>
        <end position="96"/>
    </location>
</feature>
<feature type="compositionally biased region" description="Polar residues" evidence="1">
    <location>
        <begin position="1069"/>
        <end position="1078"/>
    </location>
</feature>